<reference evidence="2" key="1">
    <citation type="journal article" date="2019" name="Beilstein J. Org. Chem.">
        <title>Nanangenines: drimane sesquiterpenoids as the dominant metabolite cohort of a novel Australian fungus, Aspergillus nanangensis.</title>
        <authorList>
            <person name="Lacey H.J."/>
            <person name="Gilchrist C.L.M."/>
            <person name="Crombie A."/>
            <person name="Kalaitzis J.A."/>
            <person name="Vuong D."/>
            <person name="Rutledge P.J."/>
            <person name="Turner P."/>
            <person name="Pitt J.I."/>
            <person name="Lacey E."/>
            <person name="Chooi Y.H."/>
            <person name="Piggott A.M."/>
        </authorList>
    </citation>
    <scope>NUCLEOTIDE SEQUENCE</scope>
    <source>
        <strain evidence="2">MST-FP2251</strain>
    </source>
</reference>
<keyword evidence="3" id="KW-1185">Reference proteome</keyword>
<comment type="caution">
    <text evidence="2">The sequence shown here is derived from an EMBL/GenBank/DDBJ whole genome shotgun (WGS) entry which is preliminary data.</text>
</comment>
<protein>
    <recommendedName>
        <fullName evidence="4">Myb-like domain-containing protein</fullName>
    </recommendedName>
</protein>
<reference evidence="2" key="2">
    <citation type="submission" date="2020-02" db="EMBL/GenBank/DDBJ databases">
        <authorList>
            <person name="Gilchrist C.L.M."/>
            <person name="Chooi Y.-H."/>
        </authorList>
    </citation>
    <scope>NUCLEOTIDE SEQUENCE</scope>
    <source>
        <strain evidence="2">MST-FP2251</strain>
    </source>
</reference>
<sequence length="372" mass="41138">MSSPKKVPNRPTKRTLVRWDDNLDELLLLTIQSVCNQHGVKIPWTEVAKTMKHGVTEGAIVQHLAKLRTRRVTAEKAVPPPLRRGGVGSTSTKSVEPRQKSKQTMLLKMPEEAPIVIPAIDHSSDEDYEPVSKRRLRRGPKTKPRISKKVEIKTEPESVDETQSDYYETDDLLVPGAAFLDLPNDRDSASTTSPSVATSSHAEESRVIVLKYARRAGNPASETQWASRCIEHYPTSPYLNSFSNGHLQQHSSNTTIPSTSYNTGLGNENATNGQYISYSTSPVELSSFSEEYGLTPIHGFDSSVDVGGLPTPSSQWLYHGNPSRGASEALGSASELIGHDSGFLDDDNYKFLYHNYMNVDSNDDMTWATKCE</sequence>
<feature type="compositionally biased region" description="Basic residues" evidence="1">
    <location>
        <begin position="133"/>
        <end position="147"/>
    </location>
</feature>
<name>A0AAD4CC83_ASPNN</name>
<evidence type="ECO:0008006" key="4">
    <source>
        <dbReference type="Google" id="ProtNLM"/>
    </source>
</evidence>
<accession>A0AAD4CC83</accession>
<evidence type="ECO:0000313" key="2">
    <source>
        <dbReference type="EMBL" id="KAF9883815.1"/>
    </source>
</evidence>
<feature type="region of interest" description="Disordered" evidence="1">
    <location>
        <begin position="119"/>
        <end position="162"/>
    </location>
</feature>
<dbReference type="EMBL" id="VCAU01000146">
    <property type="protein sequence ID" value="KAF9883815.1"/>
    <property type="molecule type" value="Genomic_DNA"/>
</dbReference>
<evidence type="ECO:0000256" key="1">
    <source>
        <dbReference type="SAM" id="MobiDB-lite"/>
    </source>
</evidence>
<proteinExistence type="predicted"/>
<organism evidence="2 3">
    <name type="scientific">Aspergillus nanangensis</name>
    <dbReference type="NCBI Taxonomy" id="2582783"/>
    <lineage>
        <taxon>Eukaryota</taxon>
        <taxon>Fungi</taxon>
        <taxon>Dikarya</taxon>
        <taxon>Ascomycota</taxon>
        <taxon>Pezizomycotina</taxon>
        <taxon>Eurotiomycetes</taxon>
        <taxon>Eurotiomycetidae</taxon>
        <taxon>Eurotiales</taxon>
        <taxon>Aspergillaceae</taxon>
        <taxon>Aspergillus</taxon>
        <taxon>Aspergillus subgen. Circumdati</taxon>
    </lineage>
</organism>
<dbReference type="Proteomes" id="UP001194746">
    <property type="component" value="Unassembled WGS sequence"/>
</dbReference>
<feature type="region of interest" description="Disordered" evidence="1">
    <location>
        <begin position="79"/>
        <end position="104"/>
    </location>
</feature>
<dbReference type="AlphaFoldDB" id="A0AAD4CC83"/>
<gene>
    <name evidence="2" type="ORF">FE257_002752</name>
</gene>
<evidence type="ECO:0000313" key="3">
    <source>
        <dbReference type="Proteomes" id="UP001194746"/>
    </source>
</evidence>